<dbReference type="SUPFAM" id="SSF58104">
    <property type="entry name" value="Methyl-accepting chemotaxis protein (MCP) signaling domain"/>
    <property type="match status" value="1"/>
</dbReference>
<organism evidence="1 2">
    <name type="scientific">Photobacterium aphoticum</name>
    <dbReference type="NCBI Taxonomy" id="754436"/>
    <lineage>
        <taxon>Bacteria</taxon>
        <taxon>Pseudomonadati</taxon>
        <taxon>Pseudomonadota</taxon>
        <taxon>Gammaproteobacteria</taxon>
        <taxon>Vibrionales</taxon>
        <taxon>Vibrionaceae</taxon>
        <taxon>Photobacterium</taxon>
    </lineage>
</organism>
<sequence>MKLCLDPSVCEPESWHREKIHSIETTVNQIADMSVQIASACSEQDSVTEDLQRSVTKIHSSTTEVAVGANHTTQACHELSQLAHDLQHKMQQFRLI</sequence>
<dbReference type="AlphaFoldDB" id="A0A090QMH6"/>
<evidence type="ECO:0000313" key="2">
    <source>
        <dbReference type="Proteomes" id="UP000029227"/>
    </source>
</evidence>
<gene>
    <name evidence="1" type="ORF">JCM19237_2277</name>
</gene>
<evidence type="ECO:0000313" key="1">
    <source>
        <dbReference type="EMBL" id="GAL04126.1"/>
    </source>
</evidence>
<dbReference type="eggNOG" id="COG0840">
    <property type="taxonomic scope" value="Bacteria"/>
</dbReference>
<reference evidence="1 2" key="1">
    <citation type="journal article" date="2014" name="Genome Announc.">
        <title>Draft Genome Sequences of Two Vibrionaceae Species, Vibrio ponticus C121 and Photobacterium aphoticum C119, Isolated as Coral Reef Microbiota.</title>
        <authorList>
            <person name="Al-saari N."/>
            <person name="Meirelles P.M."/>
            <person name="Mino S."/>
            <person name="Suda W."/>
            <person name="Oshima K."/>
            <person name="Hattori M."/>
            <person name="Ohkuma M."/>
            <person name="Thompson F.L."/>
            <person name="Gomez-Gil B."/>
            <person name="Sawabe T."/>
            <person name="Sawabe T."/>
        </authorList>
    </citation>
    <scope>NUCLEOTIDE SEQUENCE [LARGE SCALE GENOMIC DNA]</scope>
    <source>
        <strain evidence="1 2">JCM 19237</strain>
    </source>
</reference>
<dbReference type="Gene3D" id="1.10.287.950">
    <property type="entry name" value="Methyl-accepting chemotaxis protein"/>
    <property type="match status" value="1"/>
</dbReference>
<comment type="caution">
    <text evidence="1">The sequence shown here is derived from an EMBL/GenBank/DDBJ whole genome shotgun (WGS) entry which is preliminary data.</text>
</comment>
<protein>
    <submittedName>
        <fullName evidence="1">Methyl-accepting chemotaxis protein</fullName>
    </submittedName>
</protein>
<dbReference type="Proteomes" id="UP000029227">
    <property type="component" value="Unassembled WGS sequence"/>
</dbReference>
<dbReference type="STRING" id="754436.JCM19237_2277"/>
<accession>A0A090QMH6</accession>
<proteinExistence type="predicted"/>
<dbReference type="EMBL" id="BBMN01000003">
    <property type="protein sequence ID" value="GAL04126.1"/>
    <property type="molecule type" value="Genomic_DNA"/>
</dbReference>
<name>A0A090QMH6_9GAMM</name>